<dbReference type="RefSeq" id="WP_160592155.1">
    <property type="nucleotide sequence ID" value="NZ_CP047895.1"/>
</dbReference>
<evidence type="ECO:0000256" key="3">
    <source>
        <dbReference type="ARBA" id="ARBA00022692"/>
    </source>
</evidence>
<evidence type="ECO:0000256" key="5">
    <source>
        <dbReference type="ARBA" id="ARBA00023136"/>
    </source>
</evidence>
<feature type="transmembrane region" description="Helical" evidence="6">
    <location>
        <begin position="303"/>
        <end position="323"/>
    </location>
</feature>
<feature type="transmembrane region" description="Helical" evidence="6">
    <location>
        <begin position="398"/>
        <end position="420"/>
    </location>
</feature>
<dbReference type="EMBL" id="CP047895">
    <property type="protein sequence ID" value="QHL90227.1"/>
    <property type="molecule type" value="Genomic_DNA"/>
</dbReference>
<feature type="transmembrane region" description="Helical" evidence="6">
    <location>
        <begin position="432"/>
        <end position="454"/>
    </location>
</feature>
<keyword evidence="8" id="KW-1185">Reference proteome</keyword>
<evidence type="ECO:0000256" key="4">
    <source>
        <dbReference type="ARBA" id="ARBA00022989"/>
    </source>
</evidence>
<dbReference type="GO" id="GO:0005886">
    <property type="term" value="C:plasma membrane"/>
    <property type="evidence" value="ECO:0007669"/>
    <property type="project" value="UniProtKB-SubCell"/>
</dbReference>
<keyword evidence="2" id="KW-1003">Cell membrane</keyword>
<dbReference type="Proteomes" id="UP000464468">
    <property type="component" value="Chromosome"/>
</dbReference>
<dbReference type="InterPro" id="IPR050833">
    <property type="entry name" value="Poly_Biosynth_Transport"/>
</dbReference>
<feature type="transmembrane region" description="Helical" evidence="6">
    <location>
        <begin position="222"/>
        <end position="240"/>
    </location>
</feature>
<feature type="transmembrane region" description="Helical" evidence="6">
    <location>
        <begin position="376"/>
        <end position="392"/>
    </location>
</feature>
<keyword evidence="5 6" id="KW-0472">Membrane</keyword>
<evidence type="ECO:0000256" key="6">
    <source>
        <dbReference type="SAM" id="Phobius"/>
    </source>
</evidence>
<keyword evidence="3 6" id="KW-0812">Transmembrane</keyword>
<evidence type="ECO:0000256" key="1">
    <source>
        <dbReference type="ARBA" id="ARBA00004651"/>
    </source>
</evidence>
<keyword evidence="4 6" id="KW-1133">Transmembrane helix</keyword>
<dbReference type="PANTHER" id="PTHR30250">
    <property type="entry name" value="PST FAMILY PREDICTED COLANIC ACID TRANSPORTER"/>
    <property type="match status" value="1"/>
</dbReference>
<name>A0A7Z2NVB8_9SPHN</name>
<comment type="subcellular location">
    <subcellularLocation>
        <location evidence="1">Cell membrane</location>
        <topology evidence="1">Multi-pass membrane protein</topology>
    </subcellularLocation>
</comment>
<organism evidence="7 8">
    <name type="scientific">Sphingomonas changnyeongensis</name>
    <dbReference type="NCBI Taxonomy" id="2698679"/>
    <lineage>
        <taxon>Bacteria</taxon>
        <taxon>Pseudomonadati</taxon>
        <taxon>Pseudomonadota</taxon>
        <taxon>Alphaproteobacteria</taxon>
        <taxon>Sphingomonadales</taxon>
        <taxon>Sphingomonadaceae</taxon>
        <taxon>Sphingomonas</taxon>
    </lineage>
</organism>
<proteinExistence type="predicted"/>
<accession>A0A7Z2NVB8</accession>
<dbReference type="Pfam" id="PF01943">
    <property type="entry name" value="Polysacc_synt"/>
    <property type="match status" value="1"/>
</dbReference>
<feature type="transmembrane region" description="Helical" evidence="6">
    <location>
        <begin position="37"/>
        <end position="59"/>
    </location>
</feature>
<evidence type="ECO:0000256" key="2">
    <source>
        <dbReference type="ARBA" id="ARBA00022475"/>
    </source>
</evidence>
<gene>
    <name evidence="7" type="ORF">GVO57_04475</name>
</gene>
<feature type="transmembrane region" description="Helical" evidence="6">
    <location>
        <begin position="460"/>
        <end position="482"/>
    </location>
</feature>
<evidence type="ECO:0000313" key="7">
    <source>
        <dbReference type="EMBL" id="QHL90227.1"/>
    </source>
</evidence>
<dbReference type="InterPro" id="IPR002797">
    <property type="entry name" value="Polysacc_synth"/>
</dbReference>
<dbReference type="AlphaFoldDB" id="A0A7Z2NVB8"/>
<dbReference type="KEGG" id="schy:GVO57_04475"/>
<protein>
    <submittedName>
        <fullName evidence="7">Oligosaccharide flippase family protein</fullName>
    </submittedName>
</protein>
<feature type="transmembrane region" description="Helical" evidence="6">
    <location>
        <begin position="12"/>
        <end position="31"/>
    </location>
</feature>
<feature type="transmembrane region" description="Helical" evidence="6">
    <location>
        <begin position="79"/>
        <end position="100"/>
    </location>
</feature>
<sequence length="502" mass="53689">MKANAIANYLGRAWTTLVGLLSLPLFLLLLGSEAYGLIGAFAVVQAWTMLLDFGLTPTLNLEMSRARAGSKSWQSTANLLRSIELLSIAIAAIALVTVALMSGMLTRTWLQPQSLARSDVQYAVVCMGALAAIRWIEQVYRGAIQGIEDQVWLNGALVTVETLRWGGALLVIRFIEPNVLLFFGWNLMVAIGSASILRRRVKMVLRAQGAGPARPDLAELKAVRGFAGGMFLSALLTFLLTQADKIVVGSMASLSDFGLYSLAATAAAGLLQLVQPLTTAILPRFTALAAARRQIDLSDAFRAASEWMAVAVAPVGLLVLALPEHALMAWTGQPVVARAAAPTLSLLMLASLFNALANIPYMLQLAHGWTSLTNKLNALLILAMLPAMMWAAEDMGAAGAAGVLAALNLASMLILSWLVLSRLLPAERLRWAMVTVAMPLLLGGGVALALRLLLPPIGGRAAAFLQLGFGFFAITLTMLLIMPHPRRALLVRVRQRVRAFGL</sequence>
<feature type="transmembrane region" description="Helical" evidence="6">
    <location>
        <begin position="178"/>
        <end position="197"/>
    </location>
</feature>
<evidence type="ECO:0000313" key="8">
    <source>
        <dbReference type="Proteomes" id="UP000464468"/>
    </source>
</evidence>
<reference evidence="7 8" key="1">
    <citation type="submission" date="2020-01" db="EMBL/GenBank/DDBJ databases">
        <title>Sphingomonas sp. C33 whole genome sequece.</title>
        <authorList>
            <person name="Park C."/>
        </authorList>
    </citation>
    <scope>NUCLEOTIDE SEQUENCE [LARGE SCALE GENOMIC DNA]</scope>
    <source>
        <strain evidence="7 8">C33</strain>
    </source>
</reference>
<feature type="transmembrane region" description="Helical" evidence="6">
    <location>
        <begin position="260"/>
        <end position="282"/>
    </location>
</feature>
<feature type="transmembrane region" description="Helical" evidence="6">
    <location>
        <begin position="335"/>
        <end position="356"/>
    </location>
</feature>
<dbReference type="PANTHER" id="PTHR30250:SF26">
    <property type="entry name" value="PSMA PROTEIN"/>
    <property type="match status" value="1"/>
</dbReference>